<evidence type="ECO:0000256" key="1">
    <source>
        <dbReference type="ARBA" id="ARBA00004141"/>
    </source>
</evidence>
<proteinExistence type="predicted"/>
<dbReference type="InterPro" id="IPR036259">
    <property type="entry name" value="MFS_trans_sf"/>
</dbReference>
<feature type="transmembrane region" description="Helical" evidence="6">
    <location>
        <begin position="227"/>
        <end position="247"/>
    </location>
</feature>
<feature type="transmembrane region" description="Helical" evidence="6">
    <location>
        <begin position="29"/>
        <end position="47"/>
    </location>
</feature>
<dbReference type="FunFam" id="1.20.1250.20:FF:000013">
    <property type="entry name" value="MFS general substrate transporter"/>
    <property type="match status" value="1"/>
</dbReference>
<dbReference type="InterPro" id="IPR020846">
    <property type="entry name" value="MFS_dom"/>
</dbReference>
<feature type="transmembrane region" description="Helical" evidence="6">
    <location>
        <begin position="90"/>
        <end position="111"/>
    </location>
</feature>
<dbReference type="Pfam" id="PF07690">
    <property type="entry name" value="MFS_1"/>
    <property type="match status" value="1"/>
</dbReference>
<dbReference type="PROSITE" id="PS50850">
    <property type="entry name" value="MFS"/>
    <property type="match status" value="1"/>
</dbReference>
<feature type="transmembrane region" description="Helical" evidence="6">
    <location>
        <begin position="200"/>
        <end position="220"/>
    </location>
</feature>
<keyword evidence="3 6" id="KW-0812">Transmembrane</keyword>
<evidence type="ECO:0000313" key="9">
    <source>
        <dbReference type="Proteomes" id="UP000037136"/>
    </source>
</evidence>
<dbReference type="GO" id="GO:0022857">
    <property type="term" value="F:transmembrane transporter activity"/>
    <property type="evidence" value="ECO:0007669"/>
    <property type="project" value="InterPro"/>
</dbReference>
<keyword evidence="2" id="KW-0813">Transport</keyword>
<dbReference type="PANTHER" id="PTHR43791">
    <property type="entry name" value="PERMEASE-RELATED"/>
    <property type="match status" value="1"/>
</dbReference>
<dbReference type="Gene3D" id="1.20.1250.20">
    <property type="entry name" value="MFS general substrate transporter like domains"/>
    <property type="match status" value="2"/>
</dbReference>
<name>A0A2A9PFD5_OPHUN</name>
<feature type="transmembrane region" description="Helical" evidence="6">
    <location>
        <begin position="290"/>
        <end position="311"/>
    </location>
</feature>
<dbReference type="AlphaFoldDB" id="A0A2A9PFD5"/>
<evidence type="ECO:0000256" key="2">
    <source>
        <dbReference type="ARBA" id="ARBA00022448"/>
    </source>
</evidence>
<keyword evidence="4 6" id="KW-1133">Transmembrane helix</keyword>
<dbReference type="PANTHER" id="PTHR43791:SF50">
    <property type="entry name" value="TRANSPORTER, PUTATIVE (AFU_ORTHOLOGUE AFUA_2G00840)-RELATED"/>
    <property type="match status" value="1"/>
</dbReference>
<feature type="transmembrane region" description="Helical" evidence="6">
    <location>
        <begin position="259"/>
        <end position="278"/>
    </location>
</feature>
<evidence type="ECO:0000256" key="6">
    <source>
        <dbReference type="SAM" id="Phobius"/>
    </source>
</evidence>
<comment type="caution">
    <text evidence="8">The sequence shown here is derived from an EMBL/GenBank/DDBJ whole genome shotgun (WGS) entry which is preliminary data.</text>
</comment>
<organism evidence="8 9">
    <name type="scientific">Ophiocordyceps unilateralis</name>
    <name type="common">Zombie-ant fungus</name>
    <name type="synonym">Torrubia unilateralis</name>
    <dbReference type="NCBI Taxonomy" id="268505"/>
    <lineage>
        <taxon>Eukaryota</taxon>
        <taxon>Fungi</taxon>
        <taxon>Dikarya</taxon>
        <taxon>Ascomycota</taxon>
        <taxon>Pezizomycotina</taxon>
        <taxon>Sordariomycetes</taxon>
        <taxon>Hypocreomycetidae</taxon>
        <taxon>Hypocreales</taxon>
        <taxon>Ophiocordycipitaceae</taxon>
        <taxon>Ophiocordyceps</taxon>
    </lineage>
</organism>
<dbReference type="GO" id="GO:0016020">
    <property type="term" value="C:membrane"/>
    <property type="evidence" value="ECO:0007669"/>
    <property type="project" value="UniProtKB-SubCell"/>
</dbReference>
<evidence type="ECO:0000256" key="4">
    <source>
        <dbReference type="ARBA" id="ARBA00022989"/>
    </source>
</evidence>
<accession>A0A2A9PFD5</accession>
<evidence type="ECO:0000313" key="8">
    <source>
        <dbReference type="EMBL" id="PFH59603.1"/>
    </source>
</evidence>
<reference evidence="8 9" key="2">
    <citation type="journal article" date="2017" name="Sci. Rep.">
        <title>Ant-infecting Ophiocordyceps genomes reveal a high diversity of potential behavioral manipulation genes and a possible major role for enterotoxins.</title>
        <authorList>
            <person name="de Bekker C."/>
            <person name="Ohm R.A."/>
            <person name="Evans H.C."/>
            <person name="Brachmann A."/>
            <person name="Hughes D.P."/>
        </authorList>
    </citation>
    <scope>NUCLEOTIDE SEQUENCE [LARGE SCALE GENOMIC DNA]</scope>
    <source>
        <strain evidence="8 9">SC16a</strain>
    </source>
</reference>
<dbReference type="Proteomes" id="UP000037136">
    <property type="component" value="Unassembled WGS sequence"/>
</dbReference>
<gene>
    <name evidence="8" type="ORF">XA68_12120</name>
</gene>
<comment type="subcellular location">
    <subcellularLocation>
        <location evidence="1">Membrane</location>
        <topology evidence="1">Multi-pass membrane protein</topology>
    </subcellularLocation>
</comment>
<evidence type="ECO:0000256" key="5">
    <source>
        <dbReference type="ARBA" id="ARBA00023136"/>
    </source>
</evidence>
<evidence type="ECO:0000259" key="7">
    <source>
        <dbReference type="PROSITE" id="PS50850"/>
    </source>
</evidence>
<feature type="transmembrane region" description="Helical" evidence="6">
    <location>
        <begin position="56"/>
        <end position="78"/>
    </location>
</feature>
<feature type="transmembrane region" description="Helical" evidence="6">
    <location>
        <begin position="323"/>
        <end position="346"/>
    </location>
</feature>
<dbReference type="STRING" id="268505.A0A2A9PFD5"/>
<keyword evidence="5 6" id="KW-0472">Membrane</keyword>
<evidence type="ECO:0000256" key="3">
    <source>
        <dbReference type="ARBA" id="ARBA00022692"/>
    </source>
</evidence>
<dbReference type="InterPro" id="IPR011701">
    <property type="entry name" value="MFS"/>
</dbReference>
<feature type="domain" description="Major facilitator superfamily (MFS) profile" evidence="7">
    <location>
        <begin position="1"/>
        <end position="349"/>
    </location>
</feature>
<dbReference type="EMBL" id="LAZP02000187">
    <property type="protein sequence ID" value="PFH59603.1"/>
    <property type="molecule type" value="Genomic_DNA"/>
</dbReference>
<keyword evidence="9" id="KW-1185">Reference proteome</keyword>
<reference evidence="8 9" key="1">
    <citation type="journal article" date="2015" name="BMC Genomics">
        <title>Gene expression during zombie ant biting behavior reflects the complexity underlying fungal parasitic behavioral manipulation.</title>
        <authorList>
            <person name="de Bekker C."/>
            <person name="Ohm R.A."/>
            <person name="Loreto R.G."/>
            <person name="Sebastian A."/>
            <person name="Albert I."/>
            <person name="Merrow M."/>
            <person name="Brachmann A."/>
            <person name="Hughes D.P."/>
        </authorList>
    </citation>
    <scope>NUCLEOTIDE SEQUENCE [LARGE SCALE GENOMIC DNA]</scope>
    <source>
        <strain evidence="8 9">SC16a</strain>
    </source>
</reference>
<sequence length="382" mass="41458">MTLVFGSVTLFTAAARSFAAVFALRWFLGMAEAAFYPVAIYYLTTFYRRAELARRLAILTASVGVANGFSGLLAFAVFRLPSGILLFSWRYLFLVEGAASCLLAMVAFNILPRTAAEARFLNDDERALALRRIRLDSSALVAGQDQEPLKLVDALRVFAHPTSVAFLAIEVCLGVPLQGVALFLPQIIQRLGYSTIQTNLLTVAPSATGSVVLLVLAFASDAMRLRFPFVVLAFSLTLTGFVVYAAIDDVEASLRLAYAATFIMCWGSTAPSVLLSTWYNNNVAHEGRRVALTSVGVPLANLMGLVAANVFREGDAPKYKPALVTTACFGGAGALITACLGLYMMVDNRRRNAKAGVRLKARDVPTQRLRDGPSVQDFRWFL</sequence>
<dbReference type="OrthoDB" id="2985014at2759"/>
<feature type="transmembrane region" description="Helical" evidence="6">
    <location>
        <begin position="164"/>
        <end position="188"/>
    </location>
</feature>
<protein>
    <recommendedName>
        <fullName evidence="7">Major facilitator superfamily (MFS) profile domain-containing protein</fullName>
    </recommendedName>
</protein>
<dbReference type="SUPFAM" id="SSF103473">
    <property type="entry name" value="MFS general substrate transporter"/>
    <property type="match status" value="1"/>
</dbReference>